<dbReference type="GO" id="GO:0005524">
    <property type="term" value="F:ATP binding"/>
    <property type="evidence" value="ECO:0007669"/>
    <property type="project" value="UniProtKB-KW"/>
</dbReference>
<keyword evidence="7" id="KW-0862">Zinc</keyword>
<evidence type="ECO:0000256" key="10">
    <source>
        <dbReference type="PROSITE-ProRule" id="PRU01256"/>
    </source>
</evidence>
<dbReference type="GO" id="GO:0000731">
    <property type="term" value="P:DNA synthesis involved in DNA repair"/>
    <property type="evidence" value="ECO:0007669"/>
    <property type="project" value="TreeGrafter"/>
</dbReference>
<keyword evidence="6 10" id="KW-0863">Zinc-finger</keyword>
<evidence type="ECO:0000256" key="4">
    <source>
        <dbReference type="ARBA" id="ARBA00022741"/>
    </source>
</evidence>
<dbReference type="InterPro" id="IPR027417">
    <property type="entry name" value="P-loop_NTPase"/>
</dbReference>
<dbReference type="PANTHER" id="PTHR13779">
    <property type="entry name" value="WERNER HELICASE-INTERACTING PROTEIN 1 FAMILY MEMBER"/>
    <property type="match status" value="1"/>
</dbReference>
<dbReference type="FunFam" id="1.20.272.10:FF:000001">
    <property type="entry name" value="Putative AAA family ATPase"/>
    <property type="match status" value="1"/>
</dbReference>
<dbReference type="InterPro" id="IPR008921">
    <property type="entry name" value="DNA_pol3_clamp-load_cplx_C"/>
</dbReference>
<dbReference type="Gene3D" id="3.30.160.60">
    <property type="entry name" value="Classic Zinc Finger"/>
    <property type="match status" value="1"/>
</dbReference>
<feature type="compositionally biased region" description="Low complexity" evidence="11">
    <location>
        <begin position="12"/>
        <end position="27"/>
    </location>
</feature>
<dbReference type="SMART" id="SM00734">
    <property type="entry name" value="ZnF_Rad18"/>
    <property type="match status" value="1"/>
</dbReference>
<proteinExistence type="inferred from homology"/>
<protein>
    <recommendedName>
        <fullName evidence="12">UBZ4-type domain-containing protein</fullName>
    </recommendedName>
</protein>
<keyword evidence="8" id="KW-0067">ATP-binding</keyword>
<dbReference type="SMART" id="SM00382">
    <property type="entry name" value="AAA"/>
    <property type="match status" value="1"/>
</dbReference>
<dbReference type="SUPFAM" id="SSF52540">
    <property type="entry name" value="P-loop containing nucleoside triphosphate hydrolases"/>
    <property type="match status" value="1"/>
</dbReference>
<feature type="compositionally biased region" description="Basic and acidic residues" evidence="11">
    <location>
        <begin position="97"/>
        <end position="106"/>
    </location>
</feature>
<dbReference type="GeneID" id="33565474"/>
<evidence type="ECO:0000256" key="6">
    <source>
        <dbReference type="ARBA" id="ARBA00022771"/>
    </source>
</evidence>
<feature type="compositionally biased region" description="Low complexity" evidence="11">
    <location>
        <begin position="125"/>
        <end position="152"/>
    </location>
</feature>
<keyword evidence="4" id="KW-0547">Nucleotide-binding</keyword>
<gene>
    <name evidence="13" type="ORF">BCR41DRAFT_350213</name>
</gene>
<dbReference type="Gene3D" id="1.10.8.60">
    <property type="match status" value="1"/>
</dbReference>
<dbReference type="Pfam" id="PF16193">
    <property type="entry name" value="AAA_assoc_2"/>
    <property type="match status" value="1"/>
</dbReference>
<reference evidence="13 14" key="1">
    <citation type="submission" date="2016-07" db="EMBL/GenBank/DDBJ databases">
        <title>Pervasive Adenine N6-methylation of Active Genes in Fungi.</title>
        <authorList>
            <consortium name="DOE Joint Genome Institute"/>
            <person name="Mondo S.J."/>
            <person name="Dannebaum R.O."/>
            <person name="Kuo R.C."/>
            <person name="Labutti K."/>
            <person name="Haridas S."/>
            <person name="Kuo A."/>
            <person name="Salamov A."/>
            <person name="Ahrendt S.R."/>
            <person name="Lipzen A."/>
            <person name="Sullivan W."/>
            <person name="Andreopoulos W.B."/>
            <person name="Clum A."/>
            <person name="Lindquist E."/>
            <person name="Daum C."/>
            <person name="Ramamoorthy G.K."/>
            <person name="Gryganskyi A."/>
            <person name="Culley D."/>
            <person name="Magnuson J.K."/>
            <person name="James T.Y."/>
            <person name="O'Malley M.A."/>
            <person name="Stajich J.E."/>
            <person name="Spatafora J.W."/>
            <person name="Visel A."/>
            <person name="Grigoriev I.V."/>
        </authorList>
    </citation>
    <scope>NUCLEOTIDE SEQUENCE [LARGE SCALE GENOMIC DNA]</scope>
    <source>
        <strain evidence="13 14">NRRL 3116</strain>
    </source>
</reference>
<evidence type="ECO:0000313" key="13">
    <source>
        <dbReference type="EMBL" id="ORZ21908.1"/>
    </source>
</evidence>
<dbReference type="GO" id="GO:0051276">
    <property type="term" value="P:chromosome organization"/>
    <property type="evidence" value="ECO:0007669"/>
    <property type="project" value="EnsemblFungi"/>
</dbReference>
<dbReference type="CDD" id="cd00009">
    <property type="entry name" value="AAA"/>
    <property type="match status" value="1"/>
</dbReference>
<dbReference type="Gene3D" id="1.20.272.10">
    <property type="match status" value="1"/>
</dbReference>
<dbReference type="RefSeq" id="XP_021883159.1">
    <property type="nucleotide sequence ID" value="XM_022023630.1"/>
</dbReference>
<keyword evidence="14" id="KW-1185">Reference proteome</keyword>
<dbReference type="PANTHER" id="PTHR13779:SF7">
    <property type="entry name" value="ATPASE WRNIP1"/>
    <property type="match status" value="1"/>
</dbReference>
<evidence type="ECO:0000256" key="5">
    <source>
        <dbReference type="ARBA" id="ARBA00022763"/>
    </source>
</evidence>
<dbReference type="CDD" id="cd18139">
    <property type="entry name" value="HLD_clamp_RarA"/>
    <property type="match status" value="1"/>
</dbReference>
<feature type="compositionally biased region" description="Basic and acidic residues" evidence="11">
    <location>
        <begin position="114"/>
        <end position="124"/>
    </location>
</feature>
<dbReference type="AlphaFoldDB" id="A0A1Y2GV71"/>
<feature type="region of interest" description="Disordered" evidence="11">
    <location>
        <begin position="1"/>
        <end position="29"/>
    </location>
</feature>
<evidence type="ECO:0000256" key="7">
    <source>
        <dbReference type="ARBA" id="ARBA00022833"/>
    </source>
</evidence>
<dbReference type="EMBL" id="MCFF01000011">
    <property type="protein sequence ID" value="ORZ21908.1"/>
    <property type="molecule type" value="Genomic_DNA"/>
</dbReference>
<evidence type="ECO:0000256" key="9">
    <source>
        <dbReference type="ARBA" id="ARBA00023204"/>
    </source>
</evidence>
<comment type="caution">
    <text evidence="13">The sequence shown here is derived from an EMBL/GenBank/DDBJ whole genome shotgun (WGS) entry which is preliminary data.</text>
</comment>
<dbReference type="Gene3D" id="1.10.3710.10">
    <property type="entry name" value="DNA polymerase III clamp loader subunits, C-terminal domain"/>
    <property type="match status" value="1"/>
</dbReference>
<dbReference type="GO" id="GO:0033567">
    <property type="term" value="P:DNA replication, Okazaki fragment processing"/>
    <property type="evidence" value="ECO:0007669"/>
    <property type="project" value="EnsemblFungi"/>
</dbReference>
<evidence type="ECO:0000259" key="12">
    <source>
        <dbReference type="PROSITE" id="PS51908"/>
    </source>
</evidence>
<dbReference type="OrthoDB" id="10265467at2759"/>
<dbReference type="STRING" id="64571.A0A1Y2GV71"/>
<dbReference type="FunFam" id="3.40.50.300:FF:000137">
    <property type="entry name" value="Replication-associated recombination protein A"/>
    <property type="match status" value="1"/>
</dbReference>
<comment type="similarity">
    <text evidence="1">Belongs to the AAA ATPase family. RarA/MGS1/WRNIP1 subfamily.</text>
</comment>
<evidence type="ECO:0000256" key="11">
    <source>
        <dbReference type="SAM" id="MobiDB-lite"/>
    </source>
</evidence>
<evidence type="ECO:0000256" key="8">
    <source>
        <dbReference type="ARBA" id="ARBA00022840"/>
    </source>
</evidence>
<keyword evidence="3" id="KW-0479">Metal-binding</keyword>
<dbReference type="Pfam" id="PF00004">
    <property type="entry name" value="AAA"/>
    <property type="match status" value="1"/>
</dbReference>
<dbReference type="GO" id="GO:0006282">
    <property type="term" value="P:regulation of DNA repair"/>
    <property type="evidence" value="ECO:0007669"/>
    <property type="project" value="EnsemblFungi"/>
</dbReference>
<keyword evidence="5 10" id="KW-0227">DNA damage</keyword>
<name>A0A1Y2GV71_9FUNG</name>
<dbReference type="Gene3D" id="3.40.50.300">
    <property type="entry name" value="P-loop containing nucleotide triphosphate hydrolases"/>
    <property type="match status" value="1"/>
</dbReference>
<dbReference type="PROSITE" id="PS51908">
    <property type="entry name" value="ZF_UBZ4"/>
    <property type="match status" value="1"/>
</dbReference>
<dbReference type="FunCoup" id="A0A1Y2GV71">
    <property type="interactions" value="706"/>
</dbReference>
<keyword evidence="9 10" id="KW-0234">DNA repair</keyword>
<feature type="domain" description="UBZ4-type" evidence="12">
    <location>
        <begin position="35"/>
        <end position="63"/>
    </location>
</feature>
<dbReference type="InterPro" id="IPR003593">
    <property type="entry name" value="AAA+_ATPase"/>
</dbReference>
<dbReference type="GO" id="GO:0005634">
    <property type="term" value="C:nucleus"/>
    <property type="evidence" value="ECO:0007669"/>
    <property type="project" value="TreeGrafter"/>
</dbReference>
<dbReference type="GO" id="GO:0016887">
    <property type="term" value="F:ATP hydrolysis activity"/>
    <property type="evidence" value="ECO:0007669"/>
    <property type="project" value="InterPro"/>
</dbReference>
<dbReference type="Proteomes" id="UP000193648">
    <property type="component" value="Unassembled WGS sequence"/>
</dbReference>
<dbReference type="GO" id="GO:0051880">
    <property type="term" value="F:G-quadruplex DNA binding"/>
    <property type="evidence" value="ECO:0007669"/>
    <property type="project" value="EnsemblFungi"/>
</dbReference>
<dbReference type="InterPro" id="IPR006642">
    <property type="entry name" value="Rad18_UBZ4"/>
</dbReference>
<dbReference type="SUPFAM" id="SSF48019">
    <property type="entry name" value="post-AAA+ oligomerization domain-like"/>
    <property type="match status" value="1"/>
</dbReference>
<dbReference type="InterPro" id="IPR003959">
    <property type="entry name" value="ATPase_AAA_core"/>
</dbReference>
<dbReference type="GO" id="GO:0008270">
    <property type="term" value="F:zinc ion binding"/>
    <property type="evidence" value="ECO:0007669"/>
    <property type="project" value="UniProtKB-KW"/>
</dbReference>
<dbReference type="InterPro" id="IPR021886">
    <property type="entry name" value="MgsA_C"/>
</dbReference>
<evidence type="ECO:0000256" key="2">
    <source>
        <dbReference type="ARBA" id="ARBA00022705"/>
    </source>
</evidence>
<dbReference type="InParanoid" id="A0A1Y2GV71"/>
<evidence type="ECO:0000256" key="3">
    <source>
        <dbReference type="ARBA" id="ARBA00022723"/>
    </source>
</evidence>
<evidence type="ECO:0000313" key="14">
    <source>
        <dbReference type="Proteomes" id="UP000193648"/>
    </source>
</evidence>
<feature type="region of interest" description="Disordered" evidence="11">
    <location>
        <begin position="69"/>
        <end position="88"/>
    </location>
</feature>
<accession>A0A1Y2GV71</accession>
<sequence>MNPFNTPKSKKFTSTSSSPSALQQSPSVFSAASSLVPCPICQKSIPEWFINNHLDNDCKGMDSVVESLTKQSSSTKRRLSEMEDFDDIDEAIFRDMSETDDKDKEQPSVSQSPDPEHELRDLQKMHQQQQQQRQRQWLQKLQQNPAQLQQHQSFSSNSRNERQKANVAIQRSKPLAERARPTTLDDYIGQKELIGPGGILRALVLQDTVPSIILWGPCGVGKTTLARIIANTTKAQFKEMSATAHGVGDLRKAFEDAKNLFQLTRQRTIIFLDEIHRFTKAQQDIFLPFVEKGTITLIGATTENPSFRINNALLSRCRVLTLEKLSLSDGMDRMIRRAARIKWHDILDMAQEQMSQTELEQYQATIGKDECSMNEWIDGAIEEDAVKWLIDLSDGDGRAAINTLEIAIQAQSTLILSADDTVPRTKDPFTSNNTSPLSTVSGVLEKLMLTRLTADMVRAAFQKTHLQYDRQGDEHYNLISALHKSIRGGDANAALYWLGRMLVAGEEPLYIARRLIRLASEDIGVADSSALPLAIATYQACQMIGMPECDVNLAHCVVHMANAKKSVDVYHAYGLVKQTIAEEFAYPVPIHLRNAPTSLMKDLGYGHDYKYPPNYPEGVKIDQEYLPRGLKTRNFLGKVPVMRLGDDGEWQL</sequence>
<evidence type="ECO:0000256" key="1">
    <source>
        <dbReference type="ARBA" id="ARBA00008959"/>
    </source>
</evidence>
<organism evidence="13 14">
    <name type="scientific">Lobosporangium transversale</name>
    <dbReference type="NCBI Taxonomy" id="64571"/>
    <lineage>
        <taxon>Eukaryota</taxon>
        <taxon>Fungi</taxon>
        <taxon>Fungi incertae sedis</taxon>
        <taxon>Mucoromycota</taxon>
        <taxon>Mortierellomycotina</taxon>
        <taxon>Mortierellomycetes</taxon>
        <taxon>Mortierellales</taxon>
        <taxon>Mortierellaceae</taxon>
        <taxon>Lobosporangium</taxon>
    </lineage>
</organism>
<dbReference type="GO" id="GO:0008047">
    <property type="term" value="F:enzyme activator activity"/>
    <property type="evidence" value="ECO:0007669"/>
    <property type="project" value="EnsemblFungi"/>
</dbReference>
<dbReference type="GO" id="GO:0017116">
    <property type="term" value="F:single-stranded DNA helicase activity"/>
    <property type="evidence" value="ECO:0007669"/>
    <property type="project" value="EnsemblFungi"/>
</dbReference>
<keyword evidence="2" id="KW-0235">DNA replication</keyword>
<dbReference type="InterPro" id="IPR032423">
    <property type="entry name" value="AAA_assoc_2"/>
</dbReference>
<dbReference type="InterPro" id="IPR051314">
    <property type="entry name" value="AAA_ATPase_RarA/MGS1/WRNIP1"/>
</dbReference>
<dbReference type="Pfam" id="PF12002">
    <property type="entry name" value="MgsA_C"/>
    <property type="match status" value="1"/>
</dbReference>
<feature type="region of interest" description="Disordered" evidence="11">
    <location>
        <begin position="97"/>
        <end position="180"/>
    </location>
</feature>